<sequence>MSGLRALRIDEMSNDEITTLLYKGLDDDGKTGDCIFVFGSVGTSRERTAQAVRLYQAGRAPKILFSGGDRWGKHDITDAERMKQIALQHGVPDEDILCEAVSNHTKENVIASLLVLDREMGLHRIKRLLVVTTPWHMLRCMLTLNTYMPDWIEFSWCAAHVPGQMKDDWQRNPNVVSLVRTEAKKLIQLVQEGQLLDAEIPIMGG</sequence>
<accession>A0ABY6Z851</accession>
<dbReference type="PANTHER" id="PTHR30336">
    <property type="entry name" value="INNER MEMBRANE PROTEIN, PROBABLE PERMEASE"/>
    <property type="match status" value="1"/>
</dbReference>
<keyword evidence="3" id="KW-1185">Reference proteome</keyword>
<dbReference type="Proteomes" id="UP001164803">
    <property type="component" value="Chromosome"/>
</dbReference>
<organism evidence="2 3">
    <name type="scientific">Alicyclobacillus dauci</name>
    <dbReference type="NCBI Taxonomy" id="1475485"/>
    <lineage>
        <taxon>Bacteria</taxon>
        <taxon>Bacillati</taxon>
        <taxon>Bacillota</taxon>
        <taxon>Bacilli</taxon>
        <taxon>Bacillales</taxon>
        <taxon>Alicyclobacillaceae</taxon>
        <taxon>Alicyclobacillus</taxon>
    </lineage>
</organism>
<feature type="domain" description="DUF218" evidence="1">
    <location>
        <begin position="33"/>
        <end position="153"/>
    </location>
</feature>
<protein>
    <submittedName>
        <fullName evidence="2">YdcF family protein</fullName>
    </submittedName>
</protein>
<dbReference type="InterPro" id="IPR051599">
    <property type="entry name" value="Cell_Envelope_Assoc"/>
</dbReference>
<proteinExistence type="predicted"/>
<dbReference type="Pfam" id="PF02698">
    <property type="entry name" value="DUF218"/>
    <property type="match status" value="1"/>
</dbReference>
<evidence type="ECO:0000313" key="2">
    <source>
        <dbReference type="EMBL" id="WAH38703.1"/>
    </source>
</evidence>
<dbReference type="CDD" id="cd06259">
    <property type="entry name" value="YdcF-like"/>
    <property type="match status" value="1"/>
</dbReference>
<dbReference type="PANTHER" id="PTHR30336:SF20">
    <property type="entry name" value="DUF218 DOMAIN-CONTAINING PROTEIN"/>
    <property type="match status" value="1"/>
</dbReference>
<dbReference type="EMBL" id="CP104064">
    <property type="protein sequence ID" value="WAH38703.1"/>
    <property type="molecule type" value="Genomic_DNA"/>
</dbReference>
<evidence type="ECO:0000313" key="3">
    <source>
        <dbReference type="Proteomes" id="UP001164803"/>
    </source>
</evidence>
<dbReference type="InterPro" id="IPR014729">
    <property type="entry name" value="Rossmann-like_a/b/a_fold"/>
</dbReference>
<reference evidence="2" key="1">
    <citation type="submission" date="2022-08" db="EMBL/GenBank/DDBJ databases">
        <title>Alicyclobacillus dauci DSM2870, complete genome.</title>
        <authorList>
            <person name="Wang Q."/>
            <person name="Cai R."/>
            <person name="Wang Z."/>
        </authorList>
    </citation>
    <scope>NUCLEOTIDE SEQUENCE</scope>
    <source>
        <strain evidence="2">DSM 28700</strain>
    </source>
</reference>
<dbReference type="Gene3D" id="3.40.50.620">
    <property type="entry name" value="HUPs"/>
    <property type="match status" value="1"/>
</dbReference>
<name>A0ABY6Z851_9BACL</name>
<gene>
    <name evidence="2" type="ORF">NZD86_09590</name>
</gene>
<dbReference type="RefSeq" id="WP_268046289.1">
    <property type="nucleotide sequence ID" value="NZ_CP104064.1"/>
</dbReference>
<dbReference type="InterPro" id="IPR003848">
    <property type="entry name" value="DUF218"/>
</dbReference>
<evidence type="ECO:0000259" key="1">
    <source>
        <dbReference type="Pfam" id="PF02698"/>
    </source>
</evidence>